<evidence type="ECO:0000259" key="2">
    <source>
        <dbReference type="SMART" id="SM00156"/>
    </source>
</evidence>
<dbReference type="OMA" id="QNASNRD"/>
<dbReference type="OrthoDB" id="256429at2759"/>
<feature type="region of interest" description="Disordered" evidence="1">
    <location>
        <begin position="56"/>
        <end position="96"/>
    </location>
</feature>
<dbReference type="PaxDb" id="55529-EKX40967"/>
<dbReference type="PANTHER" id="PTHR11668:SF496">
    <property type="entry name" value="SERINE_THREONINE-PROTEIN PHOSPHATASE"/>
    <property type="match status" value="1"/>
</dbReference>
<keyword evidence="5" id="KW-1185">Reference proteome</keyword>
<evidence type="ECO:0000313" key="4">
    <source>
        <dbReference type="EnsemblProtists" id="EKX40967"/>
    </source>
</evidence>
<dbReference type="Pfam" id="PF00149">
    <property type="entry name" value="Metallophos"/>
    <property type="match status" value="1"/>
</dbReference>
<dbReference type="EnsemblProtists" id="EKX40967">
    <property type="protein sequence ID" value="EKX40967"/>
    <property type="gene ID" value="GUITHDRAFT_153965"/>
</dbReference>
<sequence>MVECPSCHSRVLRKPSTDASQTLGARRAPWKLASHTVKLNRYQGTVERFESLWSYRSNSHGDEHTGTGTYSGPHTPRSLRPHTPTGGTASPVPMDSPHLRVLDPEGAAGGIGHAASGLDTQRRSVTKNSDGTLFEMQSAPNQLLEALRFFELPLPEKQKPAYSWGVQGPMQKSLLARYIESVARDVRKICLAEPRCVHVRAPCYILGDLHGNYQDLIAFEKALWRIGPALSPANFLFLGDYVDRGAHNLEVITYLLAQKALCPGKIVLLRGNHEMRSQNSYSAYNPCFKQSCEMVLGEELGSQVWESVNLAFDTFPIAAIVDNSIFCAHGGIPSSDVMPGAAGAGGQAELINEINKIPRDLPIPDPSSPQGCKLAWDLMWNDPSPPTCEPAQKVDNSGFGLNVTRGTAHVFTAEALERFLHTYNLSYLVRAHEVRKTGFQVQQHSQMVTIFSSSGYCGAHNEACCILACEGKIRFIRLEHSLLPQLGSLASRAAAASAMVAALAAGVQLPPAQCLQASLKSPHVYSSTTEVRAKYHALSNSRGESLSSAEEAADLVAAAALAAAAVDRVSPQQMLHQRIQQKLQERLKEQKSNNENEVFNSEAGVTCETFHEERECKT</sequence>
<dbReference type="CDD" id="cd00144">
    <property type="entry name" value="MPP_PPP_family"/>
    <property type="match status" value="1"/>
</dbReference>
<dbReference type="SUPFAM" id="SSF56300">
    <property type="entry name" value="Metallo-dependent phosphatases"/>
    <property type="match status" value="1"/>
</dbReference>
<dbReference type="eggNOG" id="KOG0374">
    <property type="taxonomic scope" value="Eukaryota"/>
</dbReference>
<dbReference type="InterPro" id="IPR006186">
    <property type="entry name" value="Ser/Thr-sp_prot-phosphatase"/>
</dbReference>
<reference evidence="4" key="3">
    <citation type="submission" date="2015-06" db="UniProtKB">
        <authorList>
            <consortium name="EnsemblProtists"/>
        </authorList>
    </citation>
    <scope>IDENTIFICATION</scope>
</reference>
<protein>
    <recommendedName>
        <fullName evidence="2">Serine/threonine specific protein phosphatases domain-containing protein</fullName>
    </recommendedName>
</protein>
<evidence type="ECO:0000313" key="5">
    <source>
        <dbReference type="Proteomes" id="UP000011087"/>
    </source>
</evidence>
<name>L1IXZ2_GUITC</name>
<reference evidence="5" key="2">
    <citation type="submission" date="2012-11" db="EMBL/GenBank/DDBJ databases">
        <authorList>
            <person name="Kuo A."/>
            <person name="Curtis B.A."/>
            <person name="Tanifuji G."/>
            <person name="Burki F."/>
            <person name="Gruber A."/>
            <person name="Irimia M."/>
            <person name="Maruyama S."/>
            <person name="Arias M.C."/>
            <person name="Ball S.G."/>
            <person name="Gile G.H."/>
            <person name="Hirakawa Y."/>
            <person name="Hopkins J.F."/>
            <person name="Rensing S.A."/>
            <person name="Schmutz J."/>
            <person name="Symeonidi A."/>
            <person name="Elias M."/>
            <person name="Eveleigh R.J."/>
            <person name="Herman E.K."/>
            <person name="Klute M.J."/>
            <person name="Nakayama T."/>
            <person name="Obornik M."/>
            <person name="Reyes-Prieto A."/>
            <person name="Armbrust E.V."/>
            <person name="Aves S.J."/>
            <person name="Beiko R.G."/>
            <person name="Coutinho P."/>
            <person name="Dacks J.B."/>
            <person name="Durnford D.G."/>
            <person name="Fast N.M."/>
            <person name="Green B.R."/>
            <person name="Grisdale C."/>
            <person name="Hempe F."/>
            <person name="Henrissat B."/>
            <person name="Hoppner M.P."/>
            <person name="Ishida K.-I."/>
            <person name="Kim E."/>
            <person name="Koreny L."/>
            <person name="Kroth P.G."/>
            <person name="Liu Y."/>
            <person name="Malik S.-B."/>
            <person name="Maier U.G."/>
            <person name="McRose D."/>
            <person name="Mock T."/>
            <person name="Neilson J.A."/>
            <person name="Onodera N.T."/>
            <person name="Poole A.M."/>
            <person name="Pritham E.J."/>
            <person name="Richards T.A."/>
            <person name="Rocap G."/>
            <person name="Roy S.W."/>
            <person name="Sarai C."/>
            <person name="Schaack S."/>
            <person name="Shirato S."/>
            <person name="Slamovits C.H."/>
            <person name="Spencer D.F."/>
            <person name="Suzuki S."/>
            <person name="Worden A.Z."/>
            <person name="Zauner S."/>
            <person name="Barry K."/>
            <person name="Bell C."/>
            <person name="Bharti A.K."/>
            <person name="Crow J.A."/>
            <person name="Grimwood J."/>
            <person name="Kramer R."/>
            <person name="Lindquist E."/>
            <person name="Lucas S."/>
            <person name="Salamov A."/>
            <person name="McFadden G.I."/>
            <person name="Lane C.E."/>
            <person name="Keeling P.J."/>
            <person name="Gray M.W."/>
            <person name="Grigoriev I.V."/>
            <person name="Archibald J.M."/>
        </authorList>
    </citation>
    <scope>NUCLEOTIDE SEQUENCE</scope>
    <source>
        <strain evidence="5">CCMP2712</strain>
    </source>
</reference>
<dbReference type="GO" id="GO:0005634">
    <property type="term" value="C:nucleus"/>
    <property type="evidence" value="ECO:0007669"/>
    <property type="project" value="TreeGrafter"/>
</dbReference>
<dbReference type="Proteomes" id="UP000011087">
    <property type="component" value="Unassembled WGS sequence"/>
</dbReference>
<dbReference type="GeneID" id="17297605"/>
<dbReference type="PRINTS" id="PR00114">
    <property type="entry name" value="STPHPHTASE"/>
</dbReference>
<dbReference type="HOGENOM" id="CLU_442443_0_0_1"/>
<feature type="region of interest" description="Disordered" evidence="1">
    <location>
        <begin position="1"/>
        <end position="23"/>
    </location>
</feature>
<feature type="domain" description="Serine/threonine specific protein phosphatases" evidence="2">
    <location>
        <begin position="174"/>
        <end position="482"/>
    </location>
</feature>
<dbReference type="Gene3D" id="3.60.21.10">
    <property type="match status" value="1"/>
</dbReference>
<dbReference type="InterPro" id="IPR050341">
    <property type="entry name" value="PP1_catalytic_subunit"/>
</dbReference>
<evidence type="ECO:0000313" key="3">
    <source>
        <dbReference type="EMBL" id="EKX40967.1"/>
    </source>
</evidence>
<dbReference type="InterPro" id="IPR029052">
    <property type="entry name" value="Metallo-depent_PP-like"/>
</dbReference>
<dbReference type="AlphaFoldDB" id="L1IXZ2"/>
<dbReference type="GO" id="GO:0005737">
    <property type="term" value="C:cytoplasm"/>
    <property type="evidence" value="ECO:0007669"/>
    <property type="project" value="TreeGrafter"/>
</dbReference>
<dbReference type="SMART" id="SM00156">
    <property type="entry name" value="PP2Ac"/>
    <property type="match status" value="1"/>
</dbReference>
<dbReference type="PANTHER" id="PTHR11668">
    <property type="entry name" value="SERINE/THREONINE PROTEIN PHOSPHATASE"/>
    <property type="match status" value="1"/>
</dbReference>
<dbReference type="RefSeq" id="XP_005827947.1">
    <property type="nucleotide sequence ID" value="XM_005827890.1"/>
</dbReference>
<organism evidence="3">
    <name type="scientific">Guillardia theta (strain CCMP2712)</name>
    <name type="common">Cryptophyte</name>
    <dbReference type="NCBI Taxonomy" id="905079"/>
    <lineage>
        <taxon>Eukaryota</taxon>
        <taxon>Cryptophyceae</taxon>
        <taxon>Pyrenomonadales</taxon>
        <taxon>Geminigeraceae</taxon>
        <taxon>Guillardia</taxon>
    </lineage>
</organism>
<dbReference type="GO" id="GO:0004722">
    <property type="term" value="F:protein serine/threonine phosphatase activity"/>
    <property type="evidence" value="ECO:0007669"/>
    <property type="project" value="TreeGrafter"/>
</dbReference>
<accession>L1IXZ2</accession>
<proteinExistence type="predicted"/>
<dbReference type="InterPro" id="IPR004843">
    <property type="entry name" value="Calcineurin-like_PHP"/>
</dbReference>
<reference evidence="3 5" key="1">
    <citation type="journal article" date="2012" name="Nature">
        <title>Algal genomes reveal evolutionary mosaicism and the fate of nucleomorphs.</title>
        <authorList>
            <consortium name="DOE Joint Genome Institute"/>
            <person name="Curtis B.A."/>
            <person name="Tanifuji G."/>
            <person name="Burki F."/>
            <person name="Gruber A."/>
            <person name="Irimia M."/>
            <person name="Maruyama S."/>
            <person name="Arias M.C."/>
            <person name="Ball S.G."/>
            <person name="Gile G.H."/>
            <person name="Hirakawa Y."/>
            <person name="Hopkins J.F."/>
            <person name="Kuo A."/>
            <person name="Rensing S.A."/>
            <person name="Schmutz J."/>
            <person name="Symeonidi A."/>
            <person name="Elias M."/>
            <person name="Eveleigh R.J."/>
            <person name="Herman E.K."/>
            <person name="Klute M.J."/>
            <person name="Nakayama T."/>
            <person name="Obornik M."/>
            <person name="Reyes-Prieto A."/>
            <person name="Armbrust E.V."/>
            <person name="Aves S.J."/>
            <person name="Beiko R.G."/>
            <person name="Coutinho P."/>
            <person name="Dacks J.B."/>
            <person name="Durnford D.G."/>
            <person name="Fast N.M."/>
            <person name="Green B.R."/>
            <person name="Grisdale C.J."/>
            <person name="Hempel F."/>
            <person name="Henrissat B."/>
            <person name="Hoppner M.P."/>
            <person name="Ishida K."/>
            <person name="Kim E."/>
            <person name="Koreny L."/>
            <person name="Kroth P.G."/>
            <person name="Liu Y."/>
            <person name="Malik S.B."/>
            <person name="Maier U.G."/>
            <person name="McRose D."/>
            <person name="Mock T."/>
            <person name="Neilson J.A."/>
            <person name="Onodera N.T."/>
            <person name="Poole A.M."/>
            <person name="Pritham E.J."/>
            <person name="Richards T.A."/>
            <person name="Rocap G."/>
            <person name="Roy S.W."/>
            <person name="Sarai C."/>
            <person name="Schaack S."/>
            <person name="Shirato S."/>
            <person name="Slamovits C.H."/>
            <person name="Spencer D.F."/>
            <person name="Suzuki S."/>
            <person name="Worden A.Z."/>
            <person name="Zauner S."/>
            <person name="Barry K."/>
            <person name="Bell C."/>
            <person name="Bharti A.K."/>
            <person name="Crow J.A."/>
            <person name="Grimwood J."/>
            <person name="Kramer R."/>
            <person name="Lindquist E."/>
            <person name="Lucas S."/>
            <person name="Salamov A."/>
            <person name="McFadden G.I."/>
            <person name="Lane C.E."/>
            <person name="Keeling P.J."/>
            <person name="Gray M.W."/>
            <person name="Grigoriev I.V."/>
            <person name="Archibald J.M."/>
        </authorList>
    </citation>
    <scope>NUCLEOTIDE SEQUENCE</scope>
    <source>
        <strain evidence="3 5">CCMP2712</strain>
    </source>
</reference>
<dbReference type="EMBL" id="JH993027">
    <property type="protein sequence ID" value="EKX40967.1"/>
    <property type="molecule type" value="Genomic_DNA"/>
</dbReference>
<dbReference type="STRING" id="905079.L1IXZ2"/>
<evidence type="ECO:0000256" key="1">
    <source>
        <dbReference type="SAM" id="MobiDB-lite"/>
    </source>
</evidence>
<dbReference type="KEGG" id="gtt:GUITHDRAFT_153965"/>
<gene>
    <name evidence="3" type="ORF">GUITHDRAFT_153965</name>
</gene>